<comment type="function">
    <text evidence="1">Catalyzes the reductive methylation of 2'-deoxyuridine-5'-monophosphate (dUMP) to 2'-deoxythymidine-5'-monophosphate (dTMP) while utilizing 5,10-methylenetetrahydrofolate (mTHF) as the methyl donor, and NADPH and FADH(2) as the reductant.</text>
</comment>
<feature type="binding site" evidence="1">
    <location>
        <position position="191"/>
    </location>
    <ligand>
        <name>FAD</name>
        <dbReference type="ChEBI" id="CHEBI:57692"/>
        <note>ligand shared between neighboring subunits</note>
    </ligand>
</feature>
<dbReference type="GO" id="GO:0006235">
    <property type="term" value="P:dTTP biosynthetic process"/>
    <property type="evidence" value="ECO:0007669"/>
    <property type="project" value="UniProtKB-UniRule"/>
</dbReference>
<dbReference type="CDD" id="cd20175">
    <property type="entry name" value="ThyX"/>
    <property type="match status" value="1"/>
</dbReference>
<keyword evidence="1" id="KW-0521">NADP</keyword>
<dbReference type="Pfam" id="PF02511">
    <property type="entry name" value="Thy1"/>
    <property type="match status" value="1"/>
</dbReference>
<evidence type="ECO:0000313" key="3">
    <source>
        <dbReference type="Proteomes" id="UP000616595"/>
    </source>
</evidence>
<reference evidence="2" key="1">
    <citation type="submission" date="2019-10" db="EMBL/GenBank/DDBJ databases">
        <authorList>
            <person name="Ross D.E."/>
            <person name="Gulliver D."/>
        </authorList>
    </citation>
    <scope>NUCLEOTIDE SEQUENCE</scope>
    <source>
        <strain evidence="2">DER-2019</strain>
    </source>
</reference>
<dbReference type="RefSeq" id="WP_148565682.1">
    <property type="nucleotide sequence ID" value="NZ_RXYA01000001.1"/>
</dbReference>
<keyword evidence="1" id="KW-0285">Flavoprotein</keyword>
<proteinExistence type="inferred from homology"/>
<dbReference type="PANTHER" id="PTHR34934:SF1">
    <property type="entry name" value="FLAVIN-DEPENDENT THYMIDYLATE SYNTHASE"/>
    <property type="match status" value="1"/>
</dbReference>
<dbReference type="PROSITE" id="PS51331">
    <property type="entry name" value="THYX"/>
    <property type="match status" value="1"/>
</dbReference>
<feature type="binding site" evidence="1">
    <location>
        <begin position="185"/>
        <end position="187"/>
    </location>
    <ligand>
        <name>FAD</name>
        <dbReference type="ChEBI" id="CHEBI:57692"/>
        <note>ligand shared between neighboring subunits</note>
    </ligand>
</feature>
<evidence type="ECO:0000256" key="1">
    <source>
        <dbReference type="HAMAP-Rule" id="MF_01408"/>
    </source>
</evidence>
<dbReference type="EC" id="2.1.1.148" evidence="1"/>
<organism evidence="2 3">
    <name type="scientific">Acetobacterium paludosum</name>
    <dbReference type="NCBI Taxonomy" id="52693"/>
    <lineage>
        <taxon>Bacteria</taxon>
        <taxon>Bacillati</taxon>
        <taxon>Bacillota</taxon>
        <taxon>Clostridia</taxon>
        <taxon>Eubacteriales</taxon>
        <taxon>Eubacteriaceae</taxon>
        <taxon>Acetobacterium</taxon>
    </lineage>
</organism>
<feature type="binding site" evidence="1">
    <location>
        <position position="59"/>
    </location>
    <ligand>
        <name>FAD</name>
        <dbReference type="ChEBI" id="CHEBI:57692"/>
        <note>ligand shared between neighboring subunits</note>
    </ligand>
</feature>
<dbReference type="NCBIfam" id="TIGR02170">
    <property type="entry name" value="thyX"/>
    <property type="match status" value="1"/>
</dbReference>
<comment type="pathway">
    <text evidence="1">Pyrimidine metabolism; dTTP biosynthesis.</text>
</comment>
<accession>A0A923KVJ8</accession>
<dbReference type="OrthoDB" id="9780625at2"/>
<protein>
    <recommendedName>
        <fullName evidence="1">Flavin-dependent thymidylate synthase</fullName>
        <shortName evidence="1">FDTS</shortName>
        <ecNumber evidence="1">2.1.1.148</ecNumber>
    </recommendedName>
    <alternativeName>
        <fullName evidence="1">FAD-dependent thymidylate synthase</fullName>
    </alternativeName>
    <alternativeName>
        <fullName evidence="1">Thymidylate synthase ThyX</fullName>
        <shortName evidence="1">TS</shortName>
        <shortName evidence="1">TSase</shortName>
    </alternativeName>
</protein>
<dbReference type="GO" id="GO:0070402">
    <property type="term" value="F:NADPH binding"/>
    <property type="evidence" value="ECO:0007669"/>
    <property type="project" value="TreeGrafter"/>
</dbReference>
<dbReference type="InterPro" id="IPR003669">
    <property type="entry name" value="Thymidylate_synthase_ThyX"/>
</dbReference>
<dbReference type="GO" id="GO:0050660">
    <property type="term" value="F:flavin adenine dinucleotide binding"/>
    <property type="evidence" value="ECO:0007669"/>
    <property type="project" value="UniProtKB-UniRule"/>
</dbReference>
<dbReference type="GO" id="GO:0006231">
    <property type="term" value="P:dTMP biosynthetic process"/>
    <property type="evidence" value="ECO:0007669"/>
    <property type="project" value="UniProtKB-UniRule"/>
</dbReference>
<feature type="binding site" evidence="1">
    <location>
        <position position="196"/>
    </location>
    <ligand>
        <name>dUMP</name>
        <dbReference type="ChEBI" id="CHEBI:246422"/>
        <note>ligand shared between dimeric partners</note>
    </ligand>
</feature>
<dbReference type="GO" id="GO:0004799">
    <property type="term" value="F:thymidylate synthase activity"/>
    <property type="evidence" value="ECO:0007669"/>
    <property type="project" value="TreeGrafter"/>
</dbReference>
<feature type="binding site" evidence="1">
    <location>
        <position position="91"/>
    </location>
    <ligand>
        <name>FAD</name>
        <dbReference type="ChEBI" id="CHEBI:57692"/>
        <note>ligand shared between neighboring subunits</note>
    </ligand>
</feature>
<keyword evidence="1 2" id="KW-0808">Transferase</keyword>
<dbReference type="Gene3D" id="3.30.1360.170">
    <property type="match status" value="1"/>
</dbReference>
<dbReference type="HAMAP" id="MF_01408">
    <property type="entry name" value="ThyX"/>
    <property type="match status" value="1"/>
</dbReference>
<sequence>METTLSVTLIQHTPEPEKLVAAAAKLCYSKAGAKEIMEDLTDENVERFLSRLMDMGHASPIEHATFTFAIEGVSRSLTHQLVRHRMASFSQKSQRYVSEGQFNYVIPPEIKSLPDGEKIFIEGMKNAQMTYDLLAEKLIAKVTKDLVATGISEKKAAAAAEKQGIEDARFVLPNACETKIVVTMNARELLHFFNQRCCNRAQWEIRELATQMLIECKKVAPLLFKNGGPRCVEGPCPEGSMTCGQINEVREKFGKFNK</sequence>
<keyword evidence="1" id="KW-0545">Nucleotide biosynthesis</keyword>
<comment type="cofactor">
    <cofactor evidence="1">
        <name>FAD</name>
        <dbReference type="ChEBI" id="CHEBI:57692"/>
    </cofactor>
    <text evidence="1">Binds 4 FAD per tetramer. Each FAD binding site is formed by three monomers.</text>
</comment>
<comment type="catalytic activity">
    <reaction evidence="1">
        <text>dUMP + (6R)-5,10-methylene-5,6,7,8-tetrahydrofolate + NADPH + H(+) = dTMP + (6S)-5,6,7,8-tetrahydrofolate + NADP(+)</text>
        <dbReference type="Rhea" id="RHEA:29043"/>
        <dbReference type="ChEBI" id="CHEBI:15378"/>
        <dbReference type="ChEBI" id="CHEBI:15636"/>
        <dbReference type="ChEBI" id="CHEBI:57453"/>
        <dbReference type="ChEBI" id="CHEBI:57783"/>
        <dbReference type="ChEBI" id="CHEBI:58349"/>
        <dbReference type="ChEBI" id="CHEBI:63528"/>
        <dbReference type="ChEBI" id="CHEBI:246422"/>
        <dbReference type="EC" id="2.1.1.148"/>
    </reaction>
</comment>
<dbReference type="SUPFAM" id="SSF69796">
    <property type="entry name" value="Thymidylate synthase-complementing protein Thy1"/>
    <property type="match status" value="1"/>
</dbReference>
<name>A0A923KVJ8_9FIRM</name>
<evidence type="ECO:0000313" key="2">
    <source>
        <dbReference type="EMBL" id="MBC3887073.1"/>
    </source>
</evidence>
<reference evidence="2" key="2">
    <citation type="submission" date="2020-10" db="EMBL/GenBank/DDBJ databases">
        <title>Comparative genomics of the Acetobacterium genus.</title>
        <authorList>
            <person name="Marshall C."/>
            <person name="May H."/>
            <person name="Norman S."/>
        </authorList>
    </citation>
    <scope>NUCLEOTIDE SEQUENCE</scope>
    <source>
        <strain evidence="2">DER-2019</strain>
    </source>
</reference>
<feature type="binding site" description="in other chain" evidence="1">
    <location>
        <position position="169"/>
    </location>
    <ligand>
        <name>dUMP</name>
        <dbReference type="ChEBI" id="CHEBI:246422"/>
        <note>ligand shared between dimeric partners</note>
    </ligand>
</feature>
<dbReference type="GO" id="GO:0032259">
    <property type="term" value="P:methylation"/>
    <property type="evidence" value="ECO:0007669"/>
    <property type="project" value="UniProtKB-KW"/>
</dbReference>
<dbReference type="InterPro" id="IPR036098">
    <property type="entry name" value="Thymidylate_synthase_ThyX_sf"/>
</dbReference>
<feature type="active site" description="Involved in ionization of N3 of dUMP, leading to its activation" evidence="1">
    <location>
        <position position="196"/>
    </location>
</feature>
<dbReference type="PANTHER" id="PTHR34934">
    <property type="entry name" value="FLAVIN-DEPENDENT THYMIDYLATE SYNTHASE"/>
    <property type="match status" value="1"/>
</dbReference>
<dbReference type="GO" id="GO:0050797">
    <property type="term" value="F:thymidylate synthase (FAD) activity"/>
    <property type="evidence" value="ECO:0007669"/>
    <property type="project" value="UniProtKB-UniRule"/>
</dbReference>
<feature type="binding site" evidence="1">
    <location>
        <begin position="80"/>
        <end position="83"/>
    </location>
    <ligand>
        <name>dUMP</name>
        <dbReference type="ChEBI" id="CHEBI:246422"/>
        <note>ligand shared between dimeric partners</note>
    </ligand>
</feature>
<comment type="similarity">
    <text evidence="1">Belongs to the thymidylate synthase ThyX family.</text>
</comment>
<gene>
    <name evidence="1" type="primary">thyX</name>
    <name evidence="2" type="ORF">GH810_01925</name>
</gene>
<feature type="binding site" evidence="1">
    <location>
        <begin position="83"/>
        <end position="85"/>
    </location>
    <ligand>
        <name>FAD</name>
        <dbReference type="ChEBI" id="CHEBI:57692"/>
        <note>ligand shared between neighboring subunits</note>
    </ligand>
</feature>
<keyword evidence="3" id="KW-1185">Reference proteome</keyword>
<dbReference type="Proteomes" id="UP000616595">
    <property type="component" value="Unassembled WGS sequence"/>
</dbReference>
<comment type="caution">
    <text evidence="2">The sequence shown here is derived from an EMBL/GenBank/DDBJ whole genome shotgun (WGS) entry which is preliminary data.</text>
</comment>
<keyword evidence="1" id="KW-0274">FAD</keyword>
<feature type="binding site" description="in other chain" evidence="1">
    <location>
        <begin position="91"/>
        <end position="95"/>
    </location>
    <ligand>
        <name>dUMP</name>
        <dbReference type="ChEBI" id="CHEBI:246422"/>
        <note>ligand shared between dimeric partners</note>
    </ligand>
</feature>
<keyword evidence="1 2" id="KW-0489">Methyltransferase</keyword>
<dbReference type="AlphaFoldDB" id="A0A923KVJ8"/>
<dbReference type="EMBL" id="WJBD01000001">
    <property type="protein sequence ID" value="MBC3887073.1"/>
    <property type="molecule type" value="Genomic_DNA"/>
</dbReference>
<comment type="subunit">
    <text evidence="1">Homotetramer.</text>
</comment>